<keyword evidence="3" id="KW-1185">Reference proteome</keyword>
<feature type="region of interest" description="Disordered" evidence="1">
    <location>
        <begin position="1"/>
        <end position="74"/>
    </location>
</feature>
<reference evidence="2 3" key="1">
    <citation type="submission" date="2021-01" db="EMBL/GenBank/DDBJ databases">
        <title>Whole genome shotgun sequence of Actinoplanes couchii NBRC 106145.</title>
        <authorList>
            <person name="Komaki H."/>
            <person name="Tamura T."/>
        </authorList>
    </citation>
    <scope>NUCLEOTIDE SEQUENCE [LARGE SCALE GENOMIC DNA]</scope>
    <source>
        <strain evidence="2 3">NBRC 106145</strain>
    </source>
</reference>
<feature type="compositionally biased region" description="Basic and acidic residues" evidence="1">
    <location>
        <begin position="132"/>
        <end position="144"/>
    </location>
</feature>
<gene>
    <name evidence="2" type="ORF">Aco03nite_083170</name>
</gene>
<name>A0ABQ3XN67_9ACTN</name>
<dbReference type="Proteomes" id="UP000612282">
    <property type="component" value="Unassembled WGS sequence"/>
</dbReference>
<accession>A0ABQ3XN67</accession>
<sequence>MASSWTGSSSTPEPSNQACTRPIPGTASGAGSKHLRRHLLGTDISDDTDASPDRARDGENRCAGVRGRARDDPEDTAEVFVGNLWQYRPTESGALIGEPKYFRFTVNRGLSADVGEDDPADGMRCGWQEEAGVDHAESNRHIRR</sequence>
<proteinExistence type="predicted"/>
<evidence type="ECO:0000256" key="1">
    <source>
        <dbReference type="SAM" id="MobiDB-lite"/>
    </source>
</evidence>
<organism evidence="2 3">
    <name type="scientific">Actinoplanes couchii</name>
    <dbReference type="NCBI Taxonomy" id="403638"/>
    <lineage>
        <taxon>Bacteria</taxon>
        <taxon>Bacillati</taxon>
        <taxon>Actinomycetota</taxon>
        <taxon>Actinomycetes</taxon>
        <taxon>Micromonosporales</taxon>
        <taxon>Micromonosporaceae</taxon>
        <taxon>Actinoplanes</taxon>
    </lineage>
</organism>
<evidence type="ECO:0000313" key="3">
    <source>
        <dbReference type="Proteomes" id="UP000612282"/>
    </source>
</evidence>
<dbReference type="RefSeq" id="WP_239145872.1">
    <property type="nucleotide sequence ID" value="NZ_BAAAQE010000005.1"/>
</dbReference>
<protein>
    <submittedName>
        <fullName evidence="2">Uncharacterized protein</fullName>
    </submittedName>
</protein>
<feature type="region of interest" description="Disordered" evidence="1">
    <location>
        <begin position="112"/>
        <end position="144"/>
    </location>
</feature>
<feature type="compositionally biased region" description="Basic and acidic residues" evidence="1">
    <location>
        <begin position="51"/>
        <end position="60"/>
    </location>
</feature>
<evidence type="ECO:0000313" key="2">
    <source>
        <dbReference type="EMBL" id="GID59913.1"/>
    </source>
</evidence>
<feature type="compositionally biased region" description="Polar residues" evidence="1">
    <location>
        <begin position="1"/>
        <end position="19"/>
    </location>
</feature>
<dbReference type="EMBL" id="BOMG01000102">
    <property type="protein sequence ID" value="GID59913.1"/>
    <property type="molecule type" value="Genomic_DNA"/>
</dbReference>
<comment type="caution">
    <text evidence="2">The sequence shown here is derived from an EMBL/GenBank/DDBJ whole genome shotgun (WGS) entry which is preliminary data.</text>
</comment>